<protein>
    <submittedName>
        <fullName evidence="1">Uncharacterized protein</fullName>
    </submittedName>
</protein>
<reference evidence="1 2" key="1">
    <citation type="journal article" date="2016" name="Genome Announc.">
        <title>Draft Genome Sequence of Paenibacillus amylolyticus Heshi-A3, Isolated from Fermented Rice Bran in a Japanese Fermented Seafood Dish.</title>
        <authorList>
            <person name="Akuzawa S."/>
            <person name="Nagaoka J."/>
            <person name="Kanekatsu M."/>
            <person name="Kubota E."/>
            <person name="Ohtake R."/>
            <person name="Suzuki T."/>
            <person name="Kanesaki Y."/>
        </authorList>
    </citation>
    <scope>NUCLEOTIDE SEQUENCE [LARGE SCALE GENOMIC DNA]</scope>
    <source>
        <strain evidence="1 2">Heshi-A3</strain>
    </source>
</reference>
<comment type="caution">
    <text evidence="1">The sequence shown here is derived from an EMBL/GenBank/DDBJ whole genome shotgun (WGS) entry which is preliminary data.</text>
</comment>
<gene>
    <name evidence="1" type="ORF">PAHA3_2452</name>
</gene>
<dbReference type="Proteomes" id="UP000069697">
    <property type="component" value="Unassembled WGS sequence"/>
</dbReference>
<reference evidence="2" key="2">
    <citation type="submission" date="2016-01" db="EMBL/GenBank/DDBJ databases">
        <title>Draft Genome Sequence of Paenibacillus amylolyticus Heshi-A3 that Was Isolated from Fermented Rice Bran with Aging Salted Mackerel, Which Was Named Heshiko as Traditional Fermented Seafood in Japan.</title>
        <authorList>
            <person name="Akuzawa S."/>
            <person name="Nakagawa J."/>
            <person name="Kanekatsu T."/>
            <person name="Kubota E."/>
            <person name="Ohtake R."/>
            <person name="Suzuki T."/>
            <person name="Kanesaki Y."/>
        </authorList>
    </citation>
    <scope>NUCLEOTIDE SEQUENCE [LARGE SCALE GENOMIC DNA]</scope>
    <source>
        <strain evidence="2">Heshi-A3</strain>
    </source>
</reference>
<sequence>MAKMTHTLQVEMDLNKPVEELTQVISAVLSSHPLNQKEILTALDLEIGNALAAIEIQEQKDKQEVVE</sequence>
<evidence type="ECO:0000313" key="1">
    <source>
        <dbReference type="EMBL" id="GAS82378.1"/>
    </source>
</evidence>
<evidence type="ECO:0000313" key="2">
    <source>
        <dbReference type="Proteomes" id="UP000069697"/>
    </source>
</evidence>
<dbReference type="AlphaFoldDB" id="A0A100VMA6"/>
<proteinExistence type="predicted"/>
<accession>A0A100VMA6</accession>
<dbReference type="EMBL" id="BCNV01000001">
    <property type="protein sequence ID" value="GAS82378.1"/>
    <property type="molecule type" value="Genomic_DNA"/>
</dbReference>
<name>A0A100VMA6_PAEAM</name>
<organism evidence="1 2">
    <name type="scientific">Paenibacillus amylolyticus</name>
    <dbReference type="NCBI Taxonomy" id="1451"/>
    <lineage>
        <taxon>Bacteria</taxon>
        <taxon>Bacillati</taxon>
        <taxon>Bacillota</taxon>
        <taxon>Bacilli</taxon>
        <taxon>Bacillales</taxon>
        <taxon>Paenibacillaceae</taxon>
        <taxon>Paenibacillus</taxon>
    </lineage>
</organism>